<organism evidence="3">
    <name type="scientific">Fopius arisanus</name>
    <dbReference type="NCBI Taxonomy" id="64838"/>
    <lineage>
        <taxon>Eukaryota</taxon>
        <taxon>Metazoa</taxon>
        <taxon>Ecdysozoa</taxon>
        <taxon>Arthropoda</taxon>
        <taxon>Hexapoda</taxon>
        <taxon>Insecta</taxon>
        <taxon>Pterygota</taxon>
        <taxon>Neoptera</taxon>
        <taxon>Endopterygota</taxon>
        <taxon>Hymenoptera</taxon>
        <taxon>Apocrita</taxon>
        <taxon>Ichneumonoidea</taxon>
        <taxon>Braconidae</taxon>
        <taxon>Opiinae</taxon>
        <taxon>Fopius</taxon>
    </lineage>
</organism>
<keyword evidence="1" id="KW-0175">Coiled coil</keyword>
<feature type="region of interest" description="Disordered" evidence="2">
    <location>
        <begin position="165"/>
        <end position="209"/>
    </location>
</feature>
<proteinExistence type="predicted"/>
<sequence length="209" mass="24083">MSVKLSKLESVRDMLLSRRSMSDEFEMHQQNEKTLDLTLDASFAEQQLTPQVDKAVAVIGLVEKERKLFKNQAKDYRRRIQELESQLSEAERDARDTQMKLKKKISDITESRDAIREQLASTLLIQESLERDKGELRTALMKLQSTTTSLWRNIPDLLIRTAKRADEENEEDCEMESSIKEADVSMDVPTPEKKASLNESLAYFSPEGR</sequence>
<evidence type="ECO:0000313" key="4">
    <source>
        <dbReference type="Proteomes" id="UP000694866"/>
    </source>
</evidence>
<name>A0A0C9R3I0_9HYME</name>
<reference evidence="3" key="1">
    <citation type="submission" date="2015-01" db="EMBL/GenBank/DDBJ databases">
        <title>Transcriptome Assembly of Fopius arisanus.</title>
        <authorList>
            <person name="Geib S."/>
        </authorList>
    </citation>
    <scope>NUCLEOTIDE SEQUENCE</scope>
</reference>
<evidence type="ECO:0000313" key="5">
    <source>
        <dbReference type="RefSeq" id="XP_011296875.1"/>
    </source>
</evidence>
<feature type="coiled-coil region" evidence="1">
    <location>
        <begin position="66"/>
        <end position="146"/>
    </location>
</feature>
<dbReference type="OrthoDB" id="10375459at2759"/>
<dbReference type="KEGG" id="fas:105262791"/>
<dbReference type="EMBL" id="GBYB01001366">
    <property type="protein sequence ID" value="JAG71133.1"/>
    <property type="molecule type" value="Transcribed_RNA"/>
</dbReference>
<keyword evidence="4" id="KW-1185">Reference proteome</keyword>
<dbReference type="AlphaFoldDB" id="A0A0C9R3I0"/>
<gene>
    <name evidence="3" type="primary">SLMAP</name>
    <name evidence="5" type="synonym">LOC105262791</name>
    <name evidence="3" type="ORF">g.33807</name>
</gene>
<evidence type="ECO:0000313" key="3">
    <source>
        <dbReference type="EMBL" id="JAG71133.1"/>
    </source>
</evidence>
<accession>A0A0C9R3I0</accession>
<reference evidence="5" key="2">
    <citation type="submission" date="2025-04" db="UniProtKB">
        <authorList>
            <consortium name="RefSeq"/>
        </authorList>
    </citation>
    <scope>IDENTIFICATION</scope>
    <source>
        <strain evidence="5">USDA-PBARC FA_bdor</strain>
        <tissue evidence="5">Whole organism</tissue>
    </source>
</reference>
<evidence type="ECO:0000256" key="2">
    <source>
        <dbReference type="SAM" id="MobiDB-lite"/>
    </source>
</evidence>
<evidence type="ECO:0000256" key="1">
    <source>
        <dbReference type="SAM" id="Coils"/>
    </source>
</evidence>
<accession>A0A9R1STI7</accession>
<dbReference type="GeneID" id="105262791"/>
<dbReference type="Proteomes" id="UP000694866">
    <property type="component" value="Unplaced"/>
</dbReference>
<dbReference type="RefSeq" id="XP_011296875.1">
    <property type="nucleotide sequence ID" value="XM_011298573.1"/>
</dbReference>
<protein>
    <submittedName>
        <fullName evidence="5">Moesin isoform X1</fullName>
    </submittedName>
    <submittedName>
        <fullName evidence="3">SLMAP protein</fullName>
    </submittedName>
</protein>